<evidence type="ECO:0000313" key="5">
    <source>
        <dbReference type="EMBL" id="MFF3669162.1"/>
    </source>
</evidence>
<dbReference type="EMBL" id="JBIASD010000019">
    <property type="protein sequence ID" value="MFF3669162.1"/>
    <property type="molecule type" value="Genomic_DNA"/>
</dbReference>
<keyword evidence="1" id="KW-0119">Carbohydrate metabolism</keyword>
<dbReference type="SUPFAM" id="SSF48208">
    <property type="entry name" value="Six-hairpin glycosidases"/>
    <property type="match status" value="1"/>
</dbReference>
<dbReference type="InterPro" id="IPR008928">
    <property type="entry name" value="6-hairpin_glycosidase_sf"/>
</dbReference>
<accession>A0ABW6SWE6</accession>
<protein>
    <submittedName>
        <fullName evidence="5">Glycoside hydrolase family 9 protein</fullName>
    </submittedName>
</protein>
<dbReference type="RefSeq" id="WP_387415057.1">
    <property type="nucleotide sequence ID" value="NZ_JBIASD010000019.1"/>
</dbReference>
<dbReference type="InterPro" id="IPR012341">
    <property type="entry name" value="6hp_glycosidase-like_sf"/>
</dbReference>
<comment type="caution">
    <text evidence="5">The sequence shown here is derived from an EMBL/GenBank/DDBJ whole genome shotgun (WGS) entry which is preliminary data.</text>
</comment>
<feature type="domain" description="Glycoside hydrolase family 9" evidence="4">
    <location>
        <begin position="3"/>
        <end position="73"/>
    </location>
</feature>
<evidence type="ECO:0000313" key="6">
    <source>
        <dbReference type="Proteomes" id="UP001602013"/>
    </source>
</evidence>
<keyword evidence="2" id="KW-0624">Polysaccharide degradation</keyword>
<evidence type="ECO:0000259" key="4">
    <source>
        <dbReference type="Pfam" id="PF00759"/>
    </source>
</evidence>
<dbReference type="GO" id="GO:0016787">
    <property type="term" value="F:hydrolase activity"/>
    <property type="evidence" value="ECO:0007669"/>
    <property type="project" value="UniProtKB-KW"/>
</dbReference>
<keyword evidence="6" id="KW-1185">Reference proteome</keyword>
<evidence type="ECO:0000256" key="1">
    <source>
        <dbReference type="ARBA" id="ARBA00023277"/>
    </source>
</evidence>
<evidence type="ECO:0000256" key="3">
    <source>
        <dbReference type="SAM" id="MobiDB-lite"/>
    </source>
</evidence>
<name>A0ABW6SWE6_9ACTN</name>
<organism evidence="5 6">
    <name type="scientific">Microtetraspora malaysiensis</name>
    <dbReference type="NCBI Taxonomy" id="161358"/>
    <lineage>
        <taxon>Bacteria</taxon>
        <taxon>Bacillati</taxon>
        <taxon>Actinomycetota</taxon>
        <taxon>Actinomycetes</taxon>
        <taxon>Streptosporangiales</taxon>
        <taxon>Streptosporangiaceae</taxon>
        <taxon>Microtetraspora</taxon>
    </lineage>
</organism>
<feature type="region of interest" description="Disordered" evidence="3">
    <location>
        <begin position="12"/>
        <end position="31"/>
    </location>
</feature>
<reference evidence="5 6" key="1">
    <citation type="submission" date="2024-10" db="EMBL/GenBank/DDBJ databases">
        <title>The Natural Products Discovery Center: Release of the First 8490 Sequenced Strains for Exploring Actinobacteria Biosynthetic Diversity.</title>
        <authorList>
            <person name="Kalkreuter E."/>
            <person name="Kautsar S.A."/>
            <person name="Yang D."/>
            <person name="Bader C.D."/>
            <person name="Teijaro C.N."/>
            <person name="Fluegel L."/>
            <person name="Davis C.M."/>
            <person name="Simpson J.R."/>
            <person name="Lauterbach L."/>
            <person name="Steele A.D."/>
            <person name="Gui C."/>
            <person name="Meng S."/>
            <person name="Li G."/>
            <person name="Viehrig K."/>
            <person name="Ye F."/>
            <person name="Su P."/>
            <person name="Kiefer A.F."/>
            <person name="Nichols A."/>
            <person name="Cepeda A.J."/>
            <person name="Yan W."/>
            <person name="Fan B."/>
            <person name="Jiang Y."/>
            <person name="Adhikari A."/>
            <person name="Zheng C.-J."/>
            <person name="Schuster L."/>
            <person name="Cowan T.M."/>
            <person name="Smanski M.J."/>
            <person name="Chevrette M.G."/>
            <person name="De Carvalho L.P.S."/>
            <person name="Shen B."/>
        </authorList>
    </citation>
    <scope>NUCLEOTIDE SEQUENCE [LARGE SCALE GENOMIC DNA]</scope>
    <source>
        <strain evidence="5 6">NPDC002173</strain>
    </source>
</reference>
<dbReference type="Gene3D" id="1.50.10.10">
    <property type="match status" value="1"/>
</dbReference>
<sequence>MYQHSRWYAQSLNADLPNPPPGTLAGGSNSGVQDPVAQAKLKGCEPQFCYIDDIESWSTNKLTINWNAPLAWISAFVAAPGANPVPDLFTLNGAACA</sequence>
<gene>
    <name evidence="5" type="ORF">ACFYXI_26590</name>
</gene>
<evidence type="ECO:0000256" key="2">
    <source>
        <dbReference type="ARBA" id="ARBA00023326"/>
    </source>
</evidence>
<keyword evidence="5" id="KW-0378">Hydrolase</keyword>
<proteinExistence type="predicted"/>
<dbReference type="Pfam" id="PF00759">
    <property type="entry name" value="Glyco_hydro_9"/>
    <property type="match status" value="1"/>
</dbReference>
<dbReference type="InterPro" id="IPR001701">
    <property type="entry name" value="Glyco_hydro_9"/>
</dbReference>
<dbReference type="Proteomes" id="UP001602013">
    <property type="component" value="Unassembled WGS sequence"/>
</dbReference>